<evidence type="ECO:0000256" key="2">
    <source>
        <dbReference type="ARBA" id="ARBA00004604"/>
    </source>
</evidence>
<dbReference type="EMBL" id="LSSN01005518">
    <property type="protein sequence ID" value="OMJ09283.1"/>
    <property type="molecule type" value="Genomic_DNA"/>
</dbReference>
<dbReference type="GO" id="GO:0071051">
    <property type="term" value="P:poly(A)-dependent snoRNA 3'-end processing"/>
    <property type="evidence" value="ECO:0007669"/>
    <property type="project" value="TreeGrafter"/>
</dbReference>
<protein>
    <recommendedName>
        <fullName evidence="7">Ribosomal RNA-processing protein 41</fullName>
    </recommendedName>
</protein>
<dbReference type="Proteomes" id="UP000187283">
    <property type="component" value="Unassembled WGS sequence"/>
</dbReference>
<proteinExistence type="inferred from homology"/>
<evidence type="ECO:0000259" key="8">
    <source>
        <dbReference type="Pfam" id="PF01138"/>
    </source>
</evidence>
<dbReference type="OrthoDB" id="437922at2759"/>
<comment type="similarity">
    <text evidence="3">Belongs to the RNase PH family.</text>
</comment>
<comment type="subcellular location">
    <subcellularLocation>
        <location evidence="1">Cytoplasm</location>
    </subcellularLocation>
    <subcellularLocation>
        <location evidence="2">Nucleus</location>
        <location evidence="2">Nucleolus</location>
    </subcellularLocation>
</comment>
<evidence type="ECO:0000313" key="11">
    <source>
        <dbReference type="EMBL" id="OMJ10947.1"/>
    </source>
</evidence>
<keyword evidence="4" id="KW-0963">Cytoplasm</keyword>
<gene>
    <name evidence="11" type="ORF">AYI70_g10015</name>
    <name evidence="10" type="ORF">AYI70_g11006</name>
    <name evidence="12" type="ORF">AYI70_g6988</name>
</gene>
<evidence type="ECO:0000313" key="10">
    <source>
        <dbReference type="EMBL" id="OMJ09283.1"/>
    </source>
</evidence>
<evidence type="ECO:0000256" key="5">
    <source>
        <dbReference type="ARBA" id="ARBA00022835"/>
    </source>
</evidence>
<dbReference type="SUPFAM" id="SSF55666">
    <property type="entry name" value="Ribonuclease PH domain 2-like"/>
    <property type="match status" value="1"/>
</dbReference>
<dbReference type="GO" id="GO:0003723">
    <property type="term" value="F:RNA binding"/>
    <property type="evidence" value="ECO:0007669"/>
    <property type="project" value="TreeGrafter"/>
</dbReference>
<dbReference type="Gene3D" id="3.30.230.70">
    <property type="entry name" value="GHMP Kinase, N-terminal domain"/>
    <property type="match status" value="1"/>
</dbReference>
<evidence type="ECO:0000313" key="12">
    <source>
        <dbReference type="EMBL" id="OMJ15843.1"/>
    </source>
</evidence>
<name>A0A1R1X3R8_9FUNG</name>
<reference evidence="10 13" key="1">
    <citation type="submission" date="2017-01" db="EMBL/GenBank/DDBJ databases">
        <authorList>
            <person name="Mah S.A."/>
            <person name="Swanson W.J."/>
            <person name="Moy G.W."/>
            <person name="Vacquier V.D."/>
        </authorList>
    </citation>
    <scope>NUCLEOTIDE SEQUENCE [LARGE SCALE GENOMIC DNA]</scope>
    <source>
        <strain evidence="10 13">GSMNP</strain>
    </source>
</reference>
<dbReference type="GO" id="GO:0000176">
    <property type="term" value="C:nuclear exosome (RNase complex)"/>
    <property type="evidence" value="ECO:0007669"/>
    <property type="project" value="TreeGrafter"/>
</dbReference>
<dbReference type="STRING" id="133412.A0A1R1X3R8"/>
<keyword evidence="5" id="KW-0271">Exosome</keyword>
<dbReference type="InterPro" id="IPR027408">
    <property type="entry name" value="PNPase/RNase_PH_dom_sf"/>
</dbReference>
<dbReference type="Pfam" id="PF01138">
    <property type="entry name" value="RNase_PH"/>
    <property type="match status" value="1"/>
</dbReference>
<dbReference type="PANTHER" id="PTHR11953">
    <property type="entry name" value="EXOSOME COMPLEX COMPONENT"/>
    <property type="match status" value="1"/>
</dbReference>
<dbReference type="FunFam" id="3.30.230.70:FF:000004">
    <property type="entry name" value="Exosome complex component Rrp41"/>
    <property type="match status" value="1"/>
</dbReference>
<dbReference type="EMBL" id="LSSN01002536">
    <property type="protein sequence ID" value="OMJ15843.1"/>
    <property type="molecule type" value="Genomic_DNA"/>
</dbReference>
<accession>A0A1R1X3R8</accession>
<dbReference type="AlphaFoldDB" id="A0A1R1X3R8"/>
<keyword evidence="13" id="KW-1185">Reference proteome</keyword>
<sequence length="218" mass="23514">MNYADGSSYYEQGNTKVLVGVFGPRESKQKGQVQTTEAGLVVEIGVSPFSTSERKKRSKNDKRLLELSSLIKQTFDPIIFKALYPRSSIDIYIQVLQVDGGLLSASINATCLAIINAGIPMIDYVVATTAGFVTGTDFGNENGGVAILDLNGVEESSSFDNSVPSLTVAILPRSKKLALVQMESKLSIDKLNFIMDMAINGTSVVHSKLDETIKNISL</sequence>
<evidence type="ECO:0000256" key="6">
    <source>
        <dbReference type="ARBA" id="ARBA00063066"/>
    </source>
</evidence>
<dbReference type="GO" id="GO:0016075">
    <property type="term" value="P:rRNA catabolic process"/>
    <property type="evidence" value="ECO:0007669"/>
    <property type="project" value="TreeGrafter"/>
</dbReference>
<dbReference type="InterPro" id="IPR015847">
    <property type="entry name" value="ExoRNase_PH_dom2"/>
</dbReference>
<evidence type="ECO:0000256" key="4">
    <source>
        <dbReference type="ARBA" id="ARBA00022490"/>
    </source>
</evidence>
<dbReference type="CDD" id="cd11370">
    <property type="entry name" value="RNase_PH_RRP41"/>
    <property type="match status" value="1"/>
</dbReference>
<comment type="subunit">
    <text evidence="6">Component of the RNA exosome complex. Specifically part of the catalytically inactive RNA exosome core complex (Exo-9) which may associate with the catalytic subunits RRP6 and DIS3 in cytoplasmic- and nuclear-specific RNA exosome complex forms. Exo-9 is formed by a hexameric base ring of RNase PH domain-containing subunits and a cap ring consisting of CSL4, RRP4 and RRP40.</text>
</comment>
<evidence type="ECO:0000313" key="13">
    <source>
        <dbReference type="Proteomes" id="UP000187283"/>
    </source>
</evidence>
<dbReference type="InterPro" id="IPR036345">
    <property type="entry name" value="ExoRNase_PH_dom2_sf"/>
</dbReference>
<dbReference type="GO" id="GO:0071028">
    <property type="term" value="P:nuclear mRNA surveillance"/>
    <property type="evidence" value="ECO:0007669"/>
    <property type="project" value="TreeGrafter"/>
</dbReference>
<dbReference type="InterPro" id="IPR020568">
    <property type="entry name" value="Ribosomal_Su5_D2-typ_SF"/>
</dbReference>
<dbReference type="InterPro" id="IPR001247">
    <property type="entry name" value="ExoRNase_PH_dom1"/>
</dbReference>
<evidence type="ECO:0000259" key="9">
    <source>
        <dbReference type="Pfam" id="PF03725"/>
    </source>
</evidence>
<feature type="domain" description="Exoribonuclease phosphorolytic" evidence="8">
    <location>
        <begin position="3"/>
        <end position="120"/>
    </location>
</feature>
<evidence type="ECO:0000256" key="3">
    <source>
        <dbReference type="ARBA" id="ARBA00006678"/>
    </source>
</evidence>
<organism evidence="10 13">
    <name type="scientific">Smittium culicis</name>
    <dbReference type="NCBI Taxonomy" id="133412"/>
    <lineage>
        <taxon>Eukaryota</taxon>
        <taxon>Fungi</taxon>
        <taxon>Fungi incertae sedis</taxon>
        <taxon>Zoopagomycota</taxon>
        <taxon>Kickxellomycotina</taxon>
        <taxon>Harpellomycetes</taxon>
        <taxon>Harpellales</taxon>
        <taxon>Legeriomycetaceae</taxon>
        <taxon>Smittium</taxon>
    </lineage>
</organism>
<dbReference type="InterPro" id="IPR050080">
    <property type="entry name" value="RNase_PH"/>
</dbReference>
<feature type="domain" description="Exoribonuclease phosphorolytic" evidence="9">
    <location>
        <begin position="123"/>
        <end position="200"/>
    </location>
</feature>
<dbReference type="PANTHER" id="PTHR11953:SF0">
    <property type="entry name" value="EXOSOME COMPLEX COMPONENT RRP41"/>
    <property type="match status" value="1"/>
</dbReference>
<dbReference type="EMBL" id="LSSN01004770">
    <property type="protein sequence ID" value="OMJ10947.1"/>
    <property type="molecule type" value="Genomic_DNA"/>
</dbReference>
<comment type="caution">
    <text evidence="10">The sequence shown here is derived from an EMBL/GenBank/DDBJ whole genome shotgun (WGS) entry which is preliminary data.</text>
</comment>
<dbReference type="SUPFAM" id="SSF54211">
    <property type="entry name" value="Ribosomal protein S5 domain 2-like"/>
    <property type="match status" value="1"/>
</dbReference>
<dbReference type="GO" id="GO:0005730">
    <property type="term" value="C:nucleolus"/>
    <property type="evidence" value="ECO:0007669"/>
    <property type="project" value="UniProtKB-SubCell"/>
</dbReference>
<dbReference type="GO" id="GO:0034475">
    <property type="term" value="P:U4 snRNA 3'-end processing"/>
    <property type="evidence" value="ECO:0007669"/>
    <property type="project" value="TreeGrafter"/>
</dbReference>
<dbReference type="Pfam" id="PF03725">
    <property type="entry name" value="RNase_PH_C"/>
    <property type="match status" value="1"/>
</dbReference>
<evidence type="ECO:0000256" key="1">
    <source>
        <dbReference type="ARBA" id="ARBA00004496"/>
    </source>
</evidence>
<dbReference type="GO" id="GO:0000177">
    <property type="term" value="C:cytoplasmic exosome (RNase complex)"/>
    <property type="evidence" value="ECO:0007669"/>
    <property type="project" value="TreeGrafter"/>
</dbReference>
<evidence type="ECO:0000256" key="7">
    <source>
        <dbReference type="ARBA" id="ARBA00077929"/>
    </source>
</evidence>